<evidence type="ECO:0000313" key="10">
    <source>
        <dbReference type="Proteomes" id="UP000192840"/>
    </source>
</evidence>
<name>A0A1W2F892_9PSEU</name>
<dbReference type="CDD" id="cd17355">
    <property type="entry name" value="MFS_YcxA_like"/>
    <property type="match status" value="1"/>
</dbReference>
<protein>
    <submittedName>
        <fullName evidence="9">Predicted arabinose efflux permease, MFS family</fullName>
    </submittedName>
</protein>
<sequence length="421" mass="43772">MRADTTARPGTGAGLRRVLIVLCSTEIISWGILYYAFPVLLPTISAQTGWSLAAITAGFSASQIVAGLVGVPVGKLLDRRGPRAIMTTGSIVAVPALIMLETAQSLVWFTIAWLLIGVAMAGVFYAPAFAALTRWYGARRVSALTALTLVAGLASTVFAPLTAVLNTHLDWRGTYLVLAGILAVTTVPLHLFGLRLPWPEIEHEAEHHPSAVARSRPFIVLTISMSLAAFSVYAVVVNLVPLLTERGMSTSAAAVALGLGGVGQVLGRLGYARLAARTSVRTRTALVLLASAVVTTLLGVIPGPALLLIAGSVLAGVARGIFTLVQATAITDRWGAVHYGQLSGLLAVPVMLTAAIAPWAGSAMAAWLGGYPAVFVVLGVIGVLAAVLSTASVPRQSSSSATRPRTRRSMSSRIGRTDSMP</sequence>
<keyword evidence="3 7" id="KW-0812">Transmembrane</keyword>
<keyword evidence="2" id="KW-0813">Transport</keyword>
<feature type="transmembrane region" description="Helical" evidence="7">
    <location>
        <begin position="252"/>
        <end position="271"/>
    </location>
</feature>
<dbReference type="GO" id="GO:0005886">
    <property type="term" value="C:plasma membrane"/>
    <property type="evidence" value="ECO:0007669"/>
    <property type="project" value="UniProtKB-SubCell"/>
</dbReference>
<dbReference type="STRING" id="40571.SAMN05660733_05315"/>
<dbReference type="PANTHER" id="PTHR43385:SF1">
    <property type="entry name" value="RIBOFLAVIN TRANSPORTER RIBJ"/>
    <property type="match status" value="1"/>
</dbReference>
<dbReference type="Gene3D" id="1.20.1250.20">
    <property type="entry name" value="MFS general substrate transporter like domains"/>
    <property type="match status" value="2"/>
</dbReference>
<dbReference type="Proteomes" id="UP000192840">
    <property type="component" value="Unassembled WGS sequence"/>
</dbReference>
<dbReference type="InterPro" id="IPR011701">
    <property type="entry name" value="MFS"/>
</dbReference>
<feature type="transmembrane region" description="Helical" evidence="7">
    <location>
        <begin position="283"/>
        <end position="301"/>
    </location>
</feature>
<feature type="transmembrane region" description="Helical" evidence="7">
    <location>
        <begin position="49"/>
        <end position="71"/>
    </location>
</feature>
<feature type="transmembrane region" description="Helical" evidence="7">
    <location>
        <begin position="83"/>
        <end position="100"/>
    </location>
</feature>
<dbReference type="EMBL" id="FWYC01000012">
    <property type="protein sequence ID" value="SMD18151.1"/>
    <property type="molecule type" value="Genomic_DNA"/>
</dbReference>
<evidence type="ECO:0000256" key="6">
    <source>
        <dbReference type="SAM" id="MobiDB-lite"/>
    </source>
</evidence>
<dbReference type="InterPro" id="IPR036259">
    <property type="entry name" value="MFS_trans_sf"/>
</dbReference>
<evidence type="ECO:0000256" key="3">
    <source>
        <dbReference type="ARBA" id="ARBA00022692"/>
    </source>
</evidence>
<evidence type="ECO:0000256" key="5">
    <source>
        <dbReference type="ARBA" id="ARBA00023136"/>
    </source>
</evidence>
<dbReference type="OrthoDB" id="7200137at2"/>
<dbReference type="InterPro" id="IPR020846">
    <property type="entry name" value="MFS_dom"/>
</dbReference>
<evidence type="ECO:0000313" key="9">
    <source>
        <dbReference type="EMBL" id="SMD18151.1"/>
    </source>
</evidence>
<organism evidence="9 10">
    <name type="scientific">Lentzea albidocapillata</name>
    <dbReference type="NCBI Taxonomy" id="40571"/>
    <lineage>
        <taxon>Bacteria</taxon>
        <taxon>Bacillati</taxon>
        <taxon>Actinomycetota</taxon>
        <taxon>Actinomycetes</taxon>
        <taxon>Pseudonocardiales</taxon>
        <taxon>Pseudonocardiaceae</taxon>
        <taxon>Lentzea</taxon>
    </lineage>
</organism>
<evidence type="ECO:0000256" key="1">
    <source>
        <dbReference type="ARBA" id="ARBA00004651"/>
    </source>
</evidence>
<gene>
    <name evidence="9" type="ORF">SAMN05660733_05315</name>
</gene>
<dbReference type="SUPFAM" id="SSF103473">
    <property type="entry name" value="MFS general substrate transporter"/>
    <property type="match status" value="1"/>
</dbReference>
<feature type="domain" description="Major facilitator superfamily (MFS) profile" evidence="8">
    <location>
        <begin position="17"/>
        <end position="397"/>
    </location>
</feature>
<evidence type="ECO:0000256" key="4">
    <source>
        <dbReference type="ARBA" id="ARBA00022989"/>
    </source>
</evidence>
<dbReference type="PROSITE" id="PS50850">
    <property type="entry name" value="MFS"/>
    <property type="match status" value="1"/>
</dbReference>
<feature type="transmembrane region" description="Helical" evidence="7">
    <location>
        <begin position="307"/>
        <end position="330"/>
    </location>
</feature>
<keyword evidence="5 7" id="KW-0472">Membrane</keyword>
<evidence type="ECO:0000259" key="8">
    <source>
        <dbReference type="PROSITE" id="PS50850"/>
    </source>
</evidence>
<evidence type="ECO:0000256" key="7">
    <source>
        <dbReference type="SAM" id="Phobius"/>
    </source>
</evidence>
<feature type="transmembrane region" description="Helical" evidence="7">
    <location>
        <begin position="106"/>
        <end position="132"/>
    </location>
</feature>
<comment type="subcellular location">
    <subcellularLocation>
        <location evidence="1">Cell membrane</location>
        <topology evidence="1">Multi-pass membrane protein</topology>
    </subcellularLocation>
</comment>
<evidence type="ECO:0000256" key="2">
    <source>
        <dbReference type="ARBA" id="ARBA00022448"/>
    </source>
</evidence>
<dbReference type="Pfam" id="PF07690">
    <property type="entry name" value="MFS_1"/>
    <property type="match status" value="1"/>
</dbReference>
<dbReference type="InterPro" id="IPR052983">
    <property type="entry name" value="MFS_Riboflavin_Transporter"/>
</dbReference>
<feature type="transmembrane region" description="Helical" evidence="7">
    <location>
        <begin position="218"/>
        <end position="240"/>
    </location>
</feature>
<reference evidence="10" key="1">
    <citation type="submission" date="2017-04" db="EMBL/GenBank/DDBJ databases">
        <authorList>
            <person name="Varghese N."/>
            <person name="Submissions S."/>
        </authorList>
    </citation>
    <scope>NUCLEOTIDE SEQUENCE [LARGE SCALE GENOMIC DNA]</scope>
    <source>
        <strain evidence="10">DSM 44073</strain>
    </source>
</reference>
<dbReference type="GO" id="GO:0022857">
    <property type="term" value="F:transmembrane transporter activity"/>
    <property type="evidence" value="ECO:0007669"/>
    <property type="project" value="InterPro"/>
</dbReference>
<keyword evidence="4 7" id="KW-1133">Transmembrane helix</keyword>
<dbReference type="AlphaFoldDB" id="A0A1W2F892"/>
<feature type="transmembrane region" description="Helical" evidence="7">
    <location>
        <begin position="175"/>
        <end position="198"/>
    </location>
</feature>
<dbReference type="eggNOG" id="COG2814">
    <property type="taxonomic scope" value="Bacteria"/>
</dbReference>
<dbReference type="PANTHER" id="PTHR43385">
    <property type="entry name" value="RIBOFLAVIN TRANSPORTER RIBJ"/>
    <property type="match status" value="1"/>
</dbReference>
<keyword evidence="10" id="KW-1185">Reference proteome</keyword>
<feature type="region of interest" description="Disordered" evidence="6">
    <location>
        <begin position="396"/>
        <end position="421"/>
    </location>
</feature>
<feature type="transmembrane region" description="Helical" evidence="7">
    <location>
        <begin position="144"/>
        <end position="163"/>
    </location>
</feature>
<proteinExistence type="predicted"/>
<accession>A0A1W2F892</accession>
<feature type="transmembrane region" description="Helical" evidence="7">
    <location>
        <begin position="342"/>
        <end position="361"/>
    </location>
</feature>
<feature type="transmembrane region" description="Helical" evidence="7">
    <location>
        <begin position="373"/>
        <end position="393"/>
    </location>
</feature>
<feature type="transmembrane region" description="Helical" evidence="7">
    <location>
        <begin position="18"/>
        <end position="37"/>
    </location>
</feature>